<comment type="caution">
    <text evidence="9">The sequence shown here is derived from an EMBL/GenBank/DDBJ whole genome shotgun (WGS) entry which is preliminary data.</text>
</comment>
<dbReference type="InterPro" id="IPR051612">
    <property type="entry name" value="Teichoic_Acid_Biosynth"/>
</dbReference>
<dbReference type="Gene3D" id="3.90.550.10">
    <property type="entry name" value="Spore Coat Polysaccharide Biosynthesis Protein SpsA, Chain A"/>
    <property type="match status" value="1"/>
</dbReference>
<keyword evidence="10" id="KW-1185">Reference proteome</keyword>
<keyword evidence="3" id="KW-1003">Cell membrane</keyword>
<evidence type="ECO:0000256" key="2">
    <source>
        <dbReference type="ARBA" id="ARBA00010488"/>
    </source>
</evidence>
<dbReference type="PANTHER" id="PTHR37316">
    <property type="entry name" value="TEICHOIC ACID GLYCEROL-PHOSPHATE PRIMASE"/>
    <property type="match status" value="1"/>
</dbReference>
<dbReference type="InterPro" id="IPR007554">
    <property type="entry name" value="Glycerophosphate_synth"/>
</dbReference>
<dbReference type="SUPFAM" id="SSF53448">
    <property type="entry name" value="Nucleotide-diphospho-sugar transferases"/>
    <property type="match status" value="1"/>
</dbReference>
<dbReference type="Pfam" id="PF04464">
    <property type="entry name" value="Glyphos_transf"/>
    <property type="match status" value="1"/>
</dbReference>
<dbReference type="InterPro" id="IPR043149">
    <property type="entry name" value="TagF_N"/>
</dbReference>
<dbReference type="Gene3D" id="3.40.50.11820">
    <property type="match status" value="1"/>
</dbReference>
<evidence type="ECO:0000313" key="10">
    <source>
        <dbReference type="Proteomes" id="UP000619244"/>
    </source>
</evidence>
<dbReference type="PANTHER" id="PTHR37316:SF3">
    <property type="entry name" value="TEICHOIC ACID GLYCEROL-PHOSPHATE TRANSFERASE"/>
    <property type="match status" value="1"/>
</dbReference>
<evidence type="ECO:0000256" key="1">
    <source>
        <dbReference type="ARBA" id="ARBA00004202"/>
    </source>
</evidence>
<dbReference type="CDD" id="cd00761">
    <property type="entry name" value="Glyco_tranf_GTA_type"/>
    <property type="match status" value="1"/>
</dbReference>
<comment type="subcellular location">
    <subcellularLocation>
        <location evidence="1">Cell membrane</location>
        <topology evidence="1">Peripheral membrane protein</topology>
    </subcellularLocation>
</comment>
<reference evidence="9" key="2">
    <citation type="submission" date="2020-09" db="EMBL/GenBank/DDBJ databases">
        <authorList>
            <person name="Sun Q."/>
            <person name="Ohkuma M."/>
        </authorList>
    </citation>
    <scope>NUCLEOTIDE SEQUENCE</scope>
    <source>
        <strain evidence="9">JCM 4790</strain>
    </source>
</reference>
<evidence type="ECO:0000259" key="8">
    <source>
        <dbReference type="Pfam" id="PF00535"/>
    </source>
</evidence>
<dbReference type="AlphaFoldDB" id="A0A918KK20"/>
<dbReference type="Proteomes" id="UP000619244">
    <property type="component" value="Unassembled WGS sequence"/>
</dbReference>
<dbReference type="EMBL" id="BMVU01000005">
    <property type="protein sequence ID" value="GGX65917.1"/>
    <property type="molecule type" value="Genomic_DNA"/>
</dbReference>
<sequence length="752" mass="84749">MPRFSVVVPVHNVQGYLRTCLRSVLDQSYGDLELIVVDDRSPDGSPAIVDEFAALDGRVVPVHLPANGGIGAARDHGARLARGEYLLFLDSDDSWTPGALRAIAERIDATGRPDVVLFDYARAHWQGAVRRNRDAPLFREPGPEVFTIAERPELLDLFTVVWNKAYRLDFYRGGGFSFPDGFYEDAVVVYESLWTARTITLLDRVCVHYRQRRRGNALRTPSRAHFAVFAQYERLFRFVDDRPELERWRDFLYGHMADHYLFILRQEDRVPPSARAEFHRRAARDLRARRPAGHRRPDRVPRVAAALLTWAPYPLYALYSRTSGPRARLRRRCRVWRRRLRRVLLALHRRLLLCRPLDPHLAVYSAFSHRGVLGDPAAVYRKARAIAPHVRGVWVVGRDHVDAVPPGVEHVLPNSRAYRRVTARATYFVNNVNWANDLVKRPGTVHVQTHQGTPLKSMGVDLLPYPGARRGFSVPAMLRRADRWDHSLVANPHSELVWDRAYPCGFTSLRTGSPRNDCLALPDPGRRAAARERLGVAGDRTLVLYAPTFRDHRQDGHAPTCDLELIATGLPADHVLAVRLHPSLARSPERGLALRDLALAGLVRDVTDEPSVEDLMLASDALVTDYSSLMFDYALLDRPVVVHAYDWDTYRAGRGTYFDVTAFPPGHVTREDAELAKLFASGAWRDGESARLRAAFRERFCVYDDGHAAERVVRRLMLGEEPAAGAARVPAPGAPRREPAPGAPVHDGPARP</sequence>
<dbReference type="GO" id="GO:0005886">
    <property type="term" value="C:plasma membrane"/>
    <property type="evidence" value="ECO:0007669"/>
    <property type="project" value="UniProtKB-SubCell"/>
</dbReference>
<gene>
    <name evidence="9" type="ORF">GCM10010358_20420</name>
</gene>
<dbReference type="InterPro" id="IPR043148">
    <property type="entry name" value="TagF_C"/>
</dbReference>
<dbReference type="RefSeq" id="WP_190189844.1">
    <property type="nucleotide sequence ID" value="NZ_BMVU01000005.1"/>
</dbReference>
<evidence type="ECO:0000256" key="4">
    <source>
        <dbReference type="ARBA" id="ARBA00022679"/>
    </source>
</evidence>
<keyword evidence="5" id="KW-0777">Teichoic acid biosynthesis</keyword>
<reference evidence="9" key="1">
    <citation type="journal article" date="2014" name="Int. J. Syst. Evol. Microbiol.">
        <title>Complete genome sequence of Corynebacterium casei LMG S-19264T (=DSM 44701T), isolated from a smear-ripened cheese.</title>
        <authorList>
            <consortium name="US DOE Joint Genome Institute (JGI-PGF)"/>
            <person name="Walter F."/>
            <person name="Albersmeier A."/>
            <person name="Kalinowski J."/>
            <person name="Ruckert C."/>
        </authorList>
    </citation>
    <scope>NUCLEOTIDE SEQUENCE</scope>
    <source>
        <strain evidence="9">JCM 4790</strain>
    </source>
</reference>
<dbReference type="SUPFAM" id="SSF53756">
    <property type="entry name" value="UDP-Glycosyltransferase/glycogen phosphorylase"/>
    <property type="match status" value="1"/>
</dbReference>
<dbReference type="FunFam" id="3.90.550.10:FF:000196">
    <property type="entry name" value="Glycosyl transferase"/>
    <property type="match status" value="1"/>
</dbReference>
<evidence type="ECO:0000256" key="6">
    <source>
        <dbReference type="ARBA" id="ARBA00023136"/>
    </source>
</evidence>
<evidence type="ECO:0000256" key="5">
    <source>
        <dbReference type="ARBA" id="ARBA00022944"/>
    </source>
</evidence>
<evidence type="ECO:0000313" key="9">
    <source>
        <dbReference type="EMBL" id="GGX65917.1"/>
    </source>
</evidence>
<dbReference type="GO" id="GO:0019350">
    <property type="term" value="P:teichoic acid biosynthetic process"/>
    <property type="evidence" value="ECO:0007669"/>
    <property type="project" value="UniProtKB-KW"/>
</dbReference>
<feature type="region of interest" description="Disordered" evidence="7">
    <location>
        <begin position="723"/>
        <end position="752"/>
    </location>
</feature>
<comment type="similarity">
    <text evidence="2">Belongs to the CDP-glycerol glycerophosphotransferase family.</text>
</comment>
<evidence type="ECO:0000256" key="7">
    <source>
        <dbReference type="SAM" id="MobiDB-lite"/>
    </source>
</evidence>
<keyword evidence="6" id="KW-0472">Membrane</keyword>
<protein>
    <submittedName>
        <fullName evidence="9">Glycosyl transferase</fullName>
    </submittedName>
</protein>
<dbReference type="InterPro" id="IPR001173">
    <property type="entry name" value="Glyco_trans_2-like"/>
</dbReference>
<feature type="domain" description="Glycosyltransferase 2-like" evidence="8">
    <location>
        <begin position="5"/>
        <end position="121"/>
    </location>
</feature>
<keyword evidence="4 9" id="KW-0808">Transferase</keyword>
<dbReference type="GO" id="GO:0047355">
    <property type="term" value="F:CDP-glycerol glycerophosphotransferase activity"/>
    <property type="evidence" value="ECO:0007669"/>
    <property type="project" value="InterPro"/>
</dbReference>
<organism evidence="9 10">
    <name type="scientific">Streptomyces minutiscleroticus</name>
    <dbReference type="NCBI Taxonomy" id="68238"/>
    <lineage>
        <taxon>Bacteria</taxon>
        <taxon>Bacillati</taxon>
        <taxon>Actinomycetota</taxon>
        <taxon>Actinomycetes</taxon>
        <taxon>Kitasatosporales</taxon>
        <taxon>Streptomycetaceae</taxon>
        <taxon>Streptomyces</taxon>
    </lineage>
</organism>
<dbReference type="Pfam" id="PF00535">
    <property type="entry name" value="Glycos_transf_2"/>
    <property type="match status" value="1"/>
</dbReference>
<dbReference type="InterPro" id="IPR029044">
    <property type="entry name" value="Nucleotide-diphossugar_trans"/>
</dbReference>
<evidence type="ECO:0000256" key="3">
    <source>
        <dbReference type="ARBA" id="ARBA00022475"/>
    </source>
</evidence>
<name>A0A918KK20_9ACTN</name>
<dbReference type="Gene3D" id="3.40.50.12580">
    <property type="match status" value="1"/>
</dbReference>
<accession>A0A918KK20</accession>
<proteinExistence type="inferred from homology"/>